<gene>
    <name evidence="1" type="ORF">CcaverHIS019_0500200</name>
</gene>
<name>A0AA48L5P4_9TREE</name>
<dbReference type="PANTHER" id="PTHR21248">
    <property type="entry name" value="CARDIOLIPIN SYNTHASE"/>
    <property type="match status" value="1"/>
</dbReference>
<dbReference type="Gene3D" id="3.30.870.10">
    <property type="entry name" value="Endonuclease Chain A"/>
    <property type="match status" value="1"/>
</dbReference>
<evidence type="ECO:0000313" key="2">
    <source>
        <dbReference type="Proteomes" id="UP001233271"/>
    </source>
</evidence>
<dbReference type="AlphaFoldDB" id="A0AA48L5P4"/>
<dbReference type="Proteomes" id="UP001233271">
    <property type="component" value="Chromosome 5"/>
</dbReference>
<accession>A0AA48L5P4</accession>
<proteinExistence type="predicted"/>
<dbReference type="KEGG" id="ccac:CcaHIS019_0500200"/>
<dbReference type="GeneID" id="85496262"/>
<evidence type="ECO:0008006" key="3">
    <source>
        <dbReference type="Google" id="ProtNLM"/>
    </source>
</evidence>
<organism evidence="1 2">
    <name type="scientific">Cutaneotrichosporon cavernicola</name>
    <dbReference type="NCBI Taxonomy" id="279322"/>
    <lineage>
        <taxon>Eukaryota</taxon>
        <taxon>Fungi</taxon>
        <taxon>Dikarya</taxon>
        <taxon>Basidiomycota</taxon>
        <taxon>Agaricomycotina</taxon>
        <taxon>Tremellomycetes</taxon>
        <taxon>Trichosporonales</taxon>
        <taxon>Trichosporonaceae</taxon>
        <taxon>Cutaneotrichosporon</taxon>
    </lineage>
</organism>
<dbReference type="PANTHER" id="PTHR21248:SF22">
    <property type="entry name" value="PHOSPHOLIPASE D"/>
    <property type="match status" value="1"/>
</dbReference>
<dbReference type="RefSeq" id="XP_060457657.1">
    <property type="nucleotide sequence ID" value="XM_060601133.1"/>
</dbReference>
<dbReference type="EMBL" id="AP028216">
    <property type="protein sequence ID" value="BEI92392.1"/>
    <property type="molecule type" value="Genomic_DNA"/>
</dbReference>
<protein>
    <recommendedName>
        <fullName evidence="3">PLD phosphodiesterase domain-containing protein</fullName>
    </recommendedName>
</protein>
<dbReference type="SUPFAM" id="SSF56024">
    <property type="entry name" value="Phospholipase D/nuclease"/>
    <property type="match status" value="2"/>
</dbReference>
<evidence type="ECO:0000313" key="1">
    <source>
        <dbReference type="EMBL" id="BEI92392.1"/>
    </source>
</evidence>
<keyword evidence="2" id="KW-1185">Reference proteome</keyword>
<dbReference type="CDD" id="cd00138">
    <property type="entry name" value="PLDc_SF"/>
    <property type="match status" value="1"/>
</dbReference>
<sequence length="621" mass="66785">MSGSAPSTMFREAESLDELIPVQGVGWDHNHGASSFLPPRVFSLVRSSHAVVTRQLAALPPGTPVATAAARLAPLVKLSESREYHEEHPGQSPRVGIDKVLHKLHRKKTIATEAEPAPVPPPKPGMRLSREQTDEVAMCGDWHGPPPSPLFLNIYAEVLLTLTDDPLRGAVSPPLLGSSGIVPVSIISVVPDITHHIADLVVSASVEILLSSPRWEGGAARVLADALRELSRRVVAARCAPVVVKVMIGAPTNRDIVVSELGAFALPASAELPGVNLQVRRGPCACVAVIDRQIAVLTTAAIHDGSGLEMMAQYEGPIVQSLYDTALLAWWGPMVPDLPLLRYPPQYPTIGEAGQYRWPAPNLAGRGVRSVPKLTNEMPGPGIHGPQPNETNWDRTYDVSAAAEAEHVNVLSDPAALNRHLNTGIPVEATDVRRGQAFKPVVLLPPHDPVPMAVVNRTHTTNETDPLTQALLAAARFAERTIFIQVPSFRYKPAVEAILEAIRRGVQVEIYVTLHLDHAHAEDEMYFANTAEAARLMLQAVGGERLRIAWYTGRDQSAPRPERVAHVAIMIVDGQVALQGSSLVGTGPSVNLLIDCGEVCRIWGGALEANQNTGAYGQVEQ</sequence>
<reference evidence="1" key="1">
    <citation type="journal article" date="2023" name="BMC Genomics">
        <title>Chromosome-level genome assemblies of Cutaneotrichosporon spp. (Trichosporonales, Basidiomycota) reveal imbalanced evolution between nucleotide sequences and chromosome synteny.</title>
        <authorList>
            <person name="Kobayashi Y."/>
            <person name="Kayamori A."/>
            <person name="Aoki K."/>
            <person name="Shiwa Y."/>
            <person name="Matsutani M."/>
            <person name="Fujita N."/>
            <person name="Sugita T."/>
            <person name="Iwasaki W."/>
            <person name="Tanaka N."/>
            <person name="Takashima M."/>
        </authorList>
    </citation>
    <scope>NUCLEOTIDE SEQUENCE</scope>
    <source>
        <strain evidence="1">HIS019</strain>
    </source>
</reference>